<dbReference type="FunFam" id="3.40.50.1000:FF:000025">
    <property type="entry name" value="HAD hydrolase, family IB"/>
    <property type="match status" value="1"/>
</dbReference>
<proteinExistence type="inferred from homology"/>
<evidence type="ECO:0000256" key="1">
    <source>
        <dbReference type="ARBA" id="ARBA00009184"/>
    </source>
</evidence>
<evidence type="ECO:0000256" key="2">
    <source>
        <dbReference type="ARBA" id="ARBA00022723"/>
    </source>
</evidence>
<dbReference type="Gene3D" id="3.40.50.1000">
    <property type="entry name" value="HAD superfamily/HAD-like"/>
    <property type="match status" value="1"/>
</dbReference>
<dbReference type="NCBIfam" id="TIGR01490">
    <property type="entry name" value="HAD-SF-IB-hyp1"/>
    <property type="match status" value="1"/>
</dbReference>
<evidence type="ECO:0000256" key="6">
    <source>
        <dbReference type="SAM" id="Phobius"/>
    </source>
</evidence>
<dbReference type="AlphaFoldDB" id="A0A7R7DJK2"/>
<dbReference type="KEGG" id="atl:Athai_02080"/>
<protein>
    <recommendedName>
        <fullName evidence="9">HAD-IB family hydrolase</fullName>
    </recommendedName>
</protein>
<evidence type="ECO:0000256" key="4">
    <source>
        <dbReference type="ARBA" id="ARBA00022842"/>
    </source>
</evidence>
<feature type="compositionally biased region" description="Basic residues" evidence="5">
    <location>
        <begin position="297"/>
        <end position="308"/>
    </location>
</feature>
<dbReference type="GO" id="GO:0016787">
    <property type="term" value="F:hydrolase activity"/>
    <property type="evidence" value="ECO:0007669"/>
    <property type="project" value="UniProtKB-KW"/>
</dbReference>
<dbReference type="InterPro" id="IPR050582">
    <property type="entry name" value="HAD-like_SerB"/>
</dbReference>
<feature type="region of interest" description="Disordered" evidence="5">
    <location>
        <begin position="1"/>
        <end position="28"/>
    </location>
</feature>
<feature type="region of interest" description="Disordered" evidence="5">
    <location>
        <begin position="297"/>
        <end position="358"/>
    </location>
</feature>
<dbReference type="InterPro" id="IPR006385">
    <property type="entry name" value="HAD_hydro_SerB1"/>
</dbReference>
<keyword evidence="3" id="KW-0378">Hydrolase</keyword>
<feature type="transmembrane region" description="Helical" evidence="6">
    <location>
        <begin position="273"/>
        <end position="293"/>
    </location>
</feature>
<keyword evidence="8" id="KW-1185">Reference proteome</keyword>
<evidence type="ECO:0008006" key="9">
    <source>
        <dbReference type="Google" id="ProtNLM"/>
    </source>
</evidence>
<accession>A0A7R7DJK2</accession>
<organism evidence="7 8">
    <name type="scientific">Actinocatenispora thailandica</name>
    <dbReference type="NCBI Taxonomy" id="227318"/>
    <lineage>
        <taxon>Bacteria</taxon>
        <taxon>Bacillati</taxon>
        <taxon>Actinomycetota</taxon>
        <taxon>Actinomycetes</taxon>
        <taxon>Micromonosporales</taxon>
        <taxon>Micromonosporaceae</taxon>
        <taxon>Actinocatenispora</taxon>
    </lineage>
</organism>
<gene>
    <name evidence="7" type="ORF">Athai_02080</name>
</gene>
<comment type="similarity">
    <text evidence="1">Belongs to the HAD-like hydrolase superfamily. SerB family.</text>
</comment>
<evidence type="ECO:0000256" key="5">
    <source>
        <dbReference type="SAM" id="MobiDB-lite"/>
    </source>
</evidence>
<evidence type="ECO:0000313" key="8">
    <source>
        <dbReference type="Proteomes" id="UP000611640"/>
    </source>
</evidence>
<dbReference type="Proteomes" id="UP000611640">
    <property type="component" value="Chromosome"/>
</dbReference>
<dbReference type="EMBL" id="AP023355">
    <property type="protein sequence ID" value="BCJ32705.1"/>
    <property type="molecule type" value="Genomic_DNA"/>
</dbReference>
<dbReference type="SUPFAM" id="SSF56784">
    <property type="entry name" value="HAD-like"/>
    <property type="match status" value="1"/>
</dbReference>
<dbReference type="InterPro" id="IPR036412">
    <property type="entry name" value="HAD-like_sf"/>
</dbReference>
<keyword evidence="6" id="KW-1133">Transmembrane helix</keyword>
<dbReference type="Gene3D" id="1.20.1440.100">
    <property type="entry name" value="SG protein - dephosphorylation function"/>
    <property type="match status" value="1"/>
</dbReference>
<dbReference type="Pfam" id="PF12710">
    <property type="entry name" value="HAD"/>
    <property type="match status" value="1"/>
</dbReference>
<dbReference type="PANTHER" id="PTHR43344">
    <property type="entry name" value="PHOSPHOSERINE PHOSPHATASE"/>
    <property type="match status" value="1"/>
</dbReference>
<keyword evidence="4" id="KW-0460">Magnesium</keyword>
<keyword evidence="2" id="KW-0479">Metal-binding</keyword>
<evidence type="ECO:0000256" key="3">
    <source>
        <dbReference type="ARBA" id="ARBA00022801"/>
    </source>
</evidence>
<dbReference type="InterPro" id="IPR023214">
    <property type="entry name" value="HAD_sf"/>
</dbReference>
<dbReference type="GO" id="GO:0046872">
    <property type="term" value="F:metal ion binding"/>
    <property type="evidence" value="ECO:0007669"/>
    <property type="project" value="UniProtKB-KW"/>
</dbReference>
<name>A0A7R7DJK2_9ACTN</name>
<reference evidence="7 8" key="1">
    <citation type="submission" date="2020-08" db="EMBL/GenBank/DDBJ databases">
        <title>Whole genome shotgun sequence of Actinocatenispora thailandica NBRC 105041.</title>
        <authorList>
            <person name="Komaki H."/>
            <person name="Tamura T."/>
        </authorList>
    </citation>
    <scope>NUCLEOTIDE SEQUENCE [LARGE SCALE GENOMIC DNA]</scope>
    <source>
        <strain evidence="7 8">NBRC 105041</strain>
    </source>
</reference>
<keyword evidence="6" id="KW-0812">Transmembrane</keyword>
<sequence length="383" mass="41291">MQPFGRSAAPTDRDTNRPGEAGVGGDEYTRPVGSGAAFFDLDRTVIATSSALAFARPFYRDGLLNRRDVVASGYAQAVYKLAGAGDEQMARIRDQLATMSRGWPVDQVRRIVAGTIDELIAPYVYAEALVLIEQHRSAGRDIVLVSSSGEEMVRPIARLVGADDVIATRMAIRDGRFTGEVDFYAAGESKAVAVRELAARNGYDLATCYAYSDSVSDVPLLSTVGYPTVVNPDRGLRRVARDREWPVLTFQNPVPTPLTRIRYVLSRPPGGPLVPMAVVVTAGAAVTAAIWYARRRRPTSPSARRRRPLPGAPPSSGPHVRAGSPRRRPERFGPPAPGRPADRGGGQDPLPYSGFGTWPDAPIACRSGRSAYPVTSSRSAFSR</sequence>
<dbReference type="PANTHER" id="PTHR43344:SF13">
    <property type="entry name" value="PHOSPHATASE RV3661-RELATED"/>
    <property type="match status" value="1"/>
</dbReference>
<dbReference type="CDD" id="cd02612">
    <property type="entry name" value="HAD_PGPPase"/>
    <property type="match status" value="1"/>
</dbReference>
<evidence type="ECO:0000313" key="7">
    <source>
        <dbReference type="EMBL" id="BCJ32705.1"/>
    </source>
</evidence>
<dbReference type="NCBIfam" id="TIGR01488">
    <property type="entry name" value="HAD-SF-IB"/>
    <property type="match status" value="1"/>
</dbReference>
<keyword evidence="6" id="KW-0472">Membrane</keyword>